<gene>
    <name evidence="4" type="ORF">SteCoe_19315</name>
</gene>
<evidence type="ECO:0000313" key="4">
    <source>
        <dbReference type="EMBL" id="OMJ80413.1"/>
    </source>
</evidence>
<dbReference type="CDD" id="cd00086">
    <property type="entry name" value="homeodomain"/>
    <property type="match status" value="1"/>
</dbReference>
<keyword evidence="1 2" id="KW-0238">DNA-binding</keyword>
<keyword evidence="5" id="KW-1185">Reference proteome</keyword>
<evidence type="ECO:0000256" key="2">
    <source>
        <dbReference type="RuleBase" id="RU000682"/>
    </source>
</evidence>
<dbReference type="EMBL" id="MPUH01000424">
    <property type="protein sequence ID" value="OMJ80413.1"/>
    <property type="molecule type" value="Genomic_DNA"/>
</dbReference>
<evidence type="ECO:0000313" key="5">
    <source>
        <dbReference type="Proteomes" id="UP000187209"/>
    </source>
</evidence>
<evidence type="ECO:0000256" key="1">
    <source>
        <dbReference type="PROSITE-ProRule" id="PRU00108"/>
    </source>
</evidence>
<comment type="subcellular location">
    <subcellularLocation>
        <location evidence="1 2">Nucleus</location>
    </subcellularLocation>
</comment>
<reference evidence="4 5" key="1">
    <citation type="submission" date="2016-11" db="EMBL/GenBank/DDBJ databases">
        <title>The macronuclear genome of Stentor coeruleus: a giant cell with tiny introns.</title>
        <authorList>
            <person name="Slabodnick M."/>
            <person name="Ruby J.G."/>
            <person name="Reiff S.B."/>
            <person name="Swart E.C."/>
            <person name="Gosai S."/>
            <person name="Prabakaran S."/>
            <person name="Witkowska E."/>
            <person name="Larue G.E."/>
            <person name="Fisher S."/>
            <person name="Freeman R.M."/>
            <person name="Gunawardena J."/>
            <person name="Chu W."/>
            <person name="Stover N.A."/>
            <person name="Gregory B.D."/>
            <person name="Nowacki M."/>
            <person name="Derisi J."/>
            <person name="Roy S.W."/>
            <person name="Marshall W.F."/>
            <person name="Sood P."/>
        </authorList>
    </citation>
    <scope>NUCLEOTIDE SEQUENCE [LARGE SCALE GENOMIC DNA]</scope>
    <source>
        <strain evidence="4">WM001</strain>
    </source>
</reference>
<proteinExistence type="predicted"/>
<feature type="domain" description="Homeobox" evidence="3">
    <location>
        <begin position="38"/>
        <end position="98"/>
    </location>
</feature>
<keyword evidence="1 2" id="KW-0371">Homeobox</keyword>
<keyword evidence="1 2" id="KW-0539">Nucleus</keyword>
<comment type="caution">
    <text evidence="4">The sequence shown here is derived from an EMBL/GenBank/DDBJ whole genome shotgun (WGS) entry which is preliminary data.</text>
</comment>
<feature type="DNA-binding region" description="Homeobox" evidence="1">
    <location>
        <begin position="40"/>
        <end position="99"/>
    </location>
</feature>
<dbReference type="AlphaFoldDB" id="A0A1R2BUD1"/>
<dbReference type="PROSITE" id="PS50071">
    <property type="entry name" value="HOMEOBOX_2"/>
    <property type="match status" value="1"/>
</dbReference>
<dbReference type="SUPFAM" id="SSF46689">
    <property type="entry name" value="Homeodomain-like"/>
    <property type="match status" value="1"/>
</dbReference>
<dbReference type="GO" id="GO:0003677">
    <property type="term" value="F:DNA binding"/>
    <property type="evidence" value="ECO:0007669"/>
    <property type="project" value="UniProtKB-UniRule"/>
</dbReference>
<dbReference type="InterPro" id="IPR009057">
    <property type="entry name" value="Homeodomain-like_sf"/>
</dbReference>
<dbReference type="Gene3D" id="1.10.10.60">
    <property type="entry name" value="Homeodomain-like"/>
    <property type="match status" value="1"/>
</dbReference>
<name>A0A1R2BUD1_9CILI</name>
<sequence>MKTRSKTGALKTILKTVYYSSDESQDSNISPDFDHPCSKTDRKRFRKNELQVKVLIQEFDKNPFWSKKLVLELSDKTGLSESQVYKWNWDYRKKIRKSEKQPNENKLACKETLIPSKMEGEIIQLQKYYKVSFNTVPMTTPSRFLFSGV</sequence>
<dbReference type="Pfam" id="PF00046">
    <property type="entry name" value="Homeodomain"/>
    <property type="match status" value="1"/>
</dbReference>
<dbReference type="InterPro" id="IPR001356">
    <property type="entry name" value="HD"/>
</dbReference>
<dbReference type="OrthoDB" id="313330at2759"/>
<dbReference type="SMART" id="SM00389">
    <property type="entry name" value="HOX"/>
    <property type="match status" value="1"/>
</dbReference>
<dbReference type="Proteomes" id="UP000187209">
    <property type="component" value="Unassembled WGS sequence"/>
</dbReference>
<organism evidence="4 5">
    <name type="scientific">Stentor coeruleus</name>
    <dbReference type="NCBI Taxonomy" id="5963"/>
    <lineage>
        <taxon>Eukaryota</taxon>
        <taxon>Sar</taxon>
        <taxon>Alveolata</taxon>
        <taxon>Ciliophora</taxon>
        <taxon>Postciliodesmatophora</taxon>
        <taxon>Heterotrichea</taxon>
        <taxon>Heterotrichida</taxon>
        <taxon>Stentoridae</taxon>
        <taxon>Stentor</taxon>
    </lineage>
</organism>
<evidence type="ECO:0000259" key="3">
    <source>
        <dbReference type="PROSITE" id="PS50071"/>
    </source>
</evidence>
<accession>A0A1R2BUD1</accession>
<protein>
    <recommendedName>
        <fullName evidence="3">Homeobox domain-containing protein</fullName>
    </recommendedName>
</protein>
<dbReference type="GO" id="GO:0005634">
    <property type="term" value="C:nucleus"/>
    <property type="evidence" value="ECO:0007669"/>
    <property type="project" value="UniProtKB-SubCell"/>
</dbReference>